<dbReference type="Proteomes" id="UP000505306">
    <property type="component" value="Chromosome"/>
</dbReference>
<evidence type="ECO:0000259" key="6">
    <source>
        <dbReference type="Pfam" id="PF00520"/>
    </source>
</evidence>
<dbReference type="Pfam" id="PF00520">
    <property type="entry name" value="Ion_trans"/>
    <property type="match status" value="1"/>
</dbReference>
<sequence>MVSLCKKIANSKWFQNSITIAIIIAGILVGIATYTEFAEKHHVILELLNKVVLWIFVAEVVIKMIAEGKKPWRYFYDSWNVFDFVIVAAAFLPFGGSSVAILRLLRLLRVLKLVKALPKLQLLVSALLKSIPSMGYVTILLMLLFYIYAVAGVFFFGANDPIHFENLQMSMLSLFRVVTLEDWTDIMYINMYGCENYGYDGNMNLCTLSSANPLGSVTYFVSFVLLGTMIILNLFIGVIMNGMDEAREEAIEEDLIAPEDVHTNLAELEEKLHEVQALVLKLKQPGVIDEE</sequence>
<proteinExistence type="predicted"/>
<evidence type="ECO:0000256" key="3">
    <source>
        <dbReference type="ARBA" id="ARBA00022989"/>
    </source>
</evidence>
<dbReference type="PANTHER" id="PTHR10037:SF62">
    <property type="entry name" value="SODIUM CHANNEL PROTEIN 60E"/>
    <property type="match status" value="1"/>
</dbReference>
<keyword evidence="4 5" id="KW-0472">Membrane</keyword>
<feature type="transmembrane region" description="Helical" evidence="5">
    <location>
        <begin position="217"/>
        <end position="239"/>
    </location>
</feature>
<gene>
    <name evidence="7" type="ORF">G5B37_01255</name>
</gene>
<dbReference type="EMBL" id="CP049057">
    <property type="protein sequence ID" value="QIE58241.1"/>
    <property type="molecule type" value="Genomic_DNA"/>
</dbReference>
<evidence type="ECO:0000256" key="5">
    <source>
        <dbReference type="SAM" id="Phobius"/>
    </source>
</evidence>
<dbReference type="GO" id="GO:0001518">
    <property type="term" value="C:voltage-gated sodium channel complex"/>
    <property type="evidence" value="ECO:0007669"/>
    <property type="project" value="TreeGrafter"/>
</dbReference>
<evidence type="ECO:0000313" key="7">
    <source>
        <dbReference type="EMBL" id="QIE58241.1"/>
    </source>
</evidence>
<dbReference type="RefSeq" id="WP_164678248.1">
    <property type="nucleotide sequence ID" value="NZ_CP049057.1"/>
</dbReference>
<dbReference type="Gene3D" id="1.10.287.70">
    <property type="match status" value="1"/>
</dbReference>
<feature type="domain" description="Ion transport" evidence="6">
    <location>
        <begin position="11"/>
        <end position="249"/>
    </location>
</feature>
<reference evidence="7 8" key="1">
    <citation type="submission" date="2020-02" db="EMBL/GenBank/DDBJ databases">
        <title>Complete genome sequence of Flavobacteriaceae bacterium.</title>
        <authorList>
            <person name="Kim S.-J."/>
            <person name="Kim Y.-S."/>
            <person name="Kim K.-H."/>
        </authorList>
    </citation>
    <scope>NUCLEOTIDE SEQUENCE [LARGE SCALE GENOMIC DNA]</scope>
    <source>
        <strain evidence="7 8">RR4-40</strain>
    </source>
</reference>
<feature type="transmembrane region" description="Helical" evidence="5">
    <location>
        <begin position="136"/>
        <end position="158"/>
    </location>
</feature>
<evidence type="ECO:0000256" key="2">
    <source>
        <dbReference type="ARBA" id="ARBA00022692"/>
    </source>
</evidence>
<organism evidence="7 8">
    <name type="scientific">Rasiella rasia</name>
    <dbReference type="NCBI Taxonomy" id="2744027"/>
    <lineage>
        <taxon>Bacteria</taxon>
        <taxon>Pseudomonadati</taxon>
        <taxon>Bacteroidota</taxon>
        <taxon>Flavobacteriia</taxon>
        <taxon>Flavobacteriales</taxon>
        <taxon>Flavobacteriaceae</taxon>
        <taxon>Rasiella</taxon>
    </lineage>
</organism>
<accession>A0A6G6GKM1</accession>
<feature type="transmembrane region" description="Helical" evidence="5">
    <location>
        <begin position="13"/>
        <end position="35"/>
    </location>
</feature>
<dbReference type="InterPro" id="IPR005821">
    <property type="entry name" value="Ion_trans_dom"/>
</dbReference>
<keyword evidence="3 5" id="KW-1133">Transmembrane helix</keyword>
<comment type="subcellular location">
    <subcellularLocation>
        <location evidence="1">Membrane</location>
        <topology evidence="1">Multi-pass membrane protein</topology>
    </subcellularLocation>
</comment>
<dbReference type="GO" id="GO:0005248">
    <property type="term" value="F:voltage-gated sodium channel activity"/>
    <property type="evidence" value="ECO:0007669"/>
    <property type="project" value="TreeGrafter"/>
</dbReference>
<evidence type="ECO:0000313" key="8">
    <source>
        <dbReference type="Proteomes" id="UP000505306"/>
    </source>
</evidence>
<protein>
    <submittedName>
        <fullName evidence="7">Ion transporter</fullName>
    </submittedName>
</protein>
<keyword evidence="2 5" id="KW-0812">Transmembrane</keyword>
<name>A0A6G6GKM1_9FLAO</name>
<dbReference type="Gene3D" id="1.20.120.350">
    <property type="entry name" value="Voltage-gated potassium channels. Chain C"/>
    <property type="match status" value="1"/>
</dbReference>
<feature type="transmembrane region" description="Helical" evidence="5">
    <location>
        <begin position="86"/>
        <end position="105"/>
    </location>
</feature>
<dbReference type="KEGG" id="mgel:G5B37_01255"/>
<dbReference type="InterPro" id="IPR027359">
    <property type="entry name" value="Volt_channel_dom_sf"/>
</dbReference>
<dbReference type="PANTHER" id="PTHR10037">
    <property type="entry name" value="VOLTAGE-GATED CATION CHANNEL CALCIUM AND SODIUM"/>
    <property type="match status" value="1"/>
</dbReference>
<evidence type="ECO:0000256" key="1">
    <source>
        <dbReference type="ARBA" id="ARBA00004141"/>
    </source>
</evidence>
<evidence type="ECO:0000256" key="4">
    <source>
        <dbReference type="ARBA" id="ARBA00023136"/>
    </source>
</evidence>
<keyword evidence="8" id="KW-1185">Reference proteome</keyword>
<dbReference type="InterPro" id="IPR043203">
    <property type="entry name" value="VGCC_Ca_Na"/>
</dbReference>
<dbReference type="AlphaFoldDB" id="A0A6G6GKM1"/>
<dbReference type="SUPFAM" id="SSF81324">
    <property type="entry name" value="Voltage-gated potassium channels"/>
    <property type="match status" value="1"/>
</dbReference>